<dbReference type="UniPathway" id="UPA00753">
    <property type="reaction ID" value="UER00739"/>
</dbReference>
<keyword evidence="15" id="KW-1185">Reference proteome</keyword>
<evidence type="ECO:0000313" key="15">
    <source>
        <dbReference type="Proteomes" id="UP000663879"/>
    </source>
</evidence>
<keyword evidence="3" id="KW-0444">Lipid biosynthesis</keyword>
<keyword evidence="8" id="KW-1208">Phospholipid metabolism</keyword>
<evidence type="ECO:0000313" key="14">
    <source>
        <dbReference type="EMBL" id="CAF0707001.1"/>
    </source>
</evidence>
<evidence type="ECO:0000256" key="2">
    <source>
        <dbReference type="ARBA" id="ARBA00010101"/>
    </source>
</evidence>
<accession>A0A813M444</accession>
<evidence type="ECO:0000256" key="5">
    <source>
        <dbReference type="ARBA" id="ARBA00022695"/>
    </source>
</evidence>
<dbReference type="OrthoDB" id="17102at2759"/>
<comment type="similarity">
    <text evidence="2">Belongs to the cytidylyltransferase family.</text>
</comment>
<feature type="coiled-coil region" evidence="11">
    <location>
        <begin position="270"/>
        <end position="297"/>
    </location>
</feature>
<evidence type="ECO:0000256" key="6">
    <source>
        <dbReference type="ARBA" id="ARBA00023098"/>
    </source>
</evidence>
<evidence type="ECO:0000256" key="4">
    <source>
        <dbReference type="ARBA" id="ARBA00022679"/>
    </source>
</evidence>
<dbReference type="GO" id="GO:0004105">
    <property type="term" value="F:choline-phosphate cytidylyltransferase activity"/>
    <property type="evidence" value="ECO:0007669"/>
    <property type="project" value="UniProtKB-EC"/>
</dbReference>
<dbReference type="PANTHER" id="PTHR10739:SF13">
    <property type="entry name" value="CHOLINE-PHOSPHATE CYTIDYLYLTRANSFERASE"/>
    <property type="match status" value="1"/>
</dbReference>
<dbReference type="Pfam" id="PF01467">
    <property type="entry name" value="CTP_transf_like"/>
    <property type="match status" value="1"/>
</dbReference>
<dbReference type="InterPro" id="IPR014729">
    <property type="entry name" value="Rossmann-like_a/b/a_fold"/>
</dbReference>
<proteinExistence type="inferred from homology"/>
<dbReference type="PANTHER" id="PTHR10739">
    <property type="entry name" value="CYTIDYLYLTRANSFERASE"/>
    <property type="match status" value="1"/>
</dbReference>
<keyword evidence="6" id="KW-0443">Lipid metabolism</keyword>
<name>A0A813M444_9BILA</name>
<gene>
    <name evidence="14" type="ORF">OXX778_LOCUS438</name>
</gene>
<protein>
    <recommendedName>
        <fullName evidence="10">choline-phosphate cytidylyltransferase</fullName>
        <ecNumber evidence="10">2.7.7.15</ecNumber>
    </recommendedName>
</protein>
<sequence length="454" mass="52322">MASSVGTRQSARLSSKIKNKEQMEKTNESDNQEKTSSSSDNEQSDDEEILKSKCLKYSGGLDKLNLHNNVGPVPFHFEKKAKEERDACDYSINITVEQAKAGLAPRKVRVYADGIYDLFHAGHARQLMQAKNLCPNTYLIVGVCNDALTHSKKGRTVMNEMERYESLRHCRYVDEVITDAPWTLTDEFLEKHKIDLVAHDDIPYSAGDQDDIYAPLKKKGKFLATERTDGISTSDLICRMVRDYDVYVRRNLQRGYTAHELNVGFFKEKKIKLQNNIDIFKEKVNKYQEETKEFLRNWEEKSREFINNFIDNFGNSTNMIKDKVQRAISPRPNRRALTDNSEGRQSRSKKRSTLTNSNEFQSNESLNSLRSDVKKSKFDNYESEDEDNFLSSNENYDDVSSDEDNLDDDGLTNLKKIQKNRSNSKLKSNIKSTIKKYTNSEDVDDEVDNQIPII</sequence>
<feature type="compositionally biased region" description="Polar residues" evidence="12">
    <location>
        <begin position="353"/>
        <end position="367"/>
    </location>
</feature>
<dbReference type="InterPro" id="IPR045049">
    <property type="entry name" value="Pcy1-like"/>
</dbReference>
<dbReference type="Gene3D" id="3.40.50.620">
    <property type="entry name" value="HUPs"/>
    <property type="match status" value="1"/>
</dbReference>
<comment type="pathway">
    <text evidence="1">Lipid metabolism.</text>
</comment>
<organism evidence="14 15">
    <name type="scientific">Brachionus calyciflorus</name>
    <dbReference type="NCBI Taxonomy" id="104777"/>
    <lineage>
        <taxon>Eukaryota</taxon>
        <taxon>Metazoa</taxon>
        <taxon>Spiralia</taxon>
        <taxon>Gnathifera</taxon>
        <taxon>Rotifera</taxon>
        <taxon>Eurotatoria</taxon>
        <taxon>Monogononta</taxon>
        <taxon>Pseudotrocha</taxon>
        <taxon>Ploima</taxon>
        <taxon>Brachionidae</taxon>
        <taxon>Brachionus</taxon>
    </lineage>
</organism>
<dbReference type="CDD" id="cd02174">
    <property type="entry name" value="CCT"/>
    <property type="match status" value="1"/>
</dbReference>
<feature type="region of interest" description="Disordered" evidence="12">
    <location>
        <begin position="380"/>
        <end position="410"/>
    </location>
</feature>
<dbReference type="InterPro" id="IPR041723">
    <property type="entry name" value="CCT"/>
</dbReference>
<feature type="compositionally biased region" description="Acidic residues" evidence="12">
    <location>
        <begin position="395"/>
        <end position="410"/>
    </location>
</feature>
<keyword evidence="7" id="KW-0594">Phospholipid biosynthesis</keyword>
<evidence type="ECO:0000256" key="1">
    <source>
        <dbReference type="ARBA" id="ARBA00005189"/>
    </source>
</evidence>
<evidence type="ECO:0000256" key="10">
    <source>
        <dbReference type="ARBA" id="ARBA00026101"/>
    </source>
</evidence>
<dbReference type="FunFam" id="3.40.50.620:FF:000016">
    <property type="entry name" value="Putative choline-phosphate cytidylyltransferase B"/>
    <property type="match status" value="1"/>
</dbReference>
<feature type="domain" description="Cytidyltransferase-like" evidence="13">
    <location>
        <begin position="111"/>
        <end position="238"/>
    </location>
</feature>
<keyword evidence="5" id="KW-0548">Nucleotidyltransferase</keyword>
<evidence type="ECO:0000259" key="13">
    <source>
        <dbReference type="Pfam" id="PF01467"/>
    </source>
</evidence>
<dbReference type="NCBIfam" id="TIGR00125">
    <property type="entry name" value="cyt_tran_rel"/>
    <property type="match status" value="1"/>
</dbReference>
<feature type="region of interest" description="Disordered" evidence="12">
    <location>
        <begin position="326"/>
        <end position="367"/>
    </location>
</feature>
<feature type="compositionally biased region" description="Basic and acidic residues" evidence="12">
    <location>
        <begin position="18"/>
        <end position="33"/>
    </location>
</feature>
<keyword evidence="4" id="KW-0808">Transferase</keyword>
<keyword evidence="11" id="KW-0175">Coiled coil</keyword>
<evidence type="ECO:0000256" key="9">
    <source>
        <dbReference type="ARBA" id="ARBA00025706"/>
    </source>
</evidence>
<dbReference type="SUPFAM" id="SSF52374">
    <property type="entry name" value="Nucleotidylyl transferase"/>
    <property type="match status" value="1"/>
</dbReference>
<dbReference type="InterPro" id="IPR004821">
    <property type="entry name" value="Cyt_trans-like"/>
</dbReference>
<evidence type="ECO:0000256" key="3">
    <source>
        <dbReference type="ARBA" id="ARBA00022516"/>
    </source>
</evidence>
<evidence type="ECO:0000256" key="12">
    <source>
        <dbReference type="SAM" id="MobiDB-lite"/>
    </source>
</evidence>
<feature type="region of interest" description="Disordered" evidence="12">
    <location>
        <begin position="1"/>
        <end position="47"/>
    </location>
</feature>
<dbReference type="GO" id="GO:0031210">
    <property type="term" value="F:phosphatidylcholine binding"/>
    <property type="evidence" value="ECO:0007669"/>
    <property type="project" value="TreeGrafter"/>
</dbReference>
<feature type="compositionally biased region" description="Polar residues" evidence="12">
    <location>
        <begin position="1"/>
        <end position="13"/>
    </location>
</feature>
<reference evidence="14" key="1">
    <citation type="submission" date="2021-02" db="EMBL/GenBank/DDBJ databases">
        <authorList>
            <person name="Nowell W R."/>
        </authorList>
    </citation>
    <scope>NUCLEOTIDE SEQUENCE</scope>
    <source>
        <strain evidence="14">Ploen Becks lab</strain>
    </source>
</reference>
<comment type="pathway">
    <text evidence="9">Phospholipid metabolism; phosphatidylcholine biosynthesis; phosphatidylcholine from phosphocholine: step 1/2.</text>
</comment>
<evidence type="ECO:0000256" key="8">
    <source>
        <dbReference type="ARBA" id="ARBA00023264"/>
    </source>
</evidence>
<dbReference type="EC" id="2.7.7.15" evidence="10"/>
<evidence type="ECO:0000256" key="11">
    <source>
        <dbReference type="SAM" id="Coils"/>
    </source>
</evidence>
<comment type="caution">
    <text evidence="14">The sequence shown here is derived from an EMBL/GenBank/DDBJ whole genome shotgun (WGS) entry which is preliminary data.</text>
</comment>
<dbReference type="Proteomes" id="UP000663879">
    <property type="component" value="Unassembled WGS sequence"/>
</dbReference>
<dbReference type="EMBL" id="CAJNOC010000021">
    <property type="protein sequence ID" value="CAF0707001.1"/>
    <property type="molecule type" value="Genomic_DNA"/>
</dbReference>
<dbReference type="AlphaFoldDB" id="A0A813M444"/>
<evidence type="ECO:0000256" key="7">
    <source>
        <dbReference type="ARBA" id="ARBA00023209"/>
    </source>
</evidence>